<sequence>MRGRARDSRVVLSRTVPPLTKGNRRWSMLGGLRRRMLQRLCVSIVVRKATRATSALRKSRSVSGVVRRVML</sequence>
<reference evidence="1" key="1">
    <citation type="journal article" date="2018" name="Nat. Plants">
        <title>Whole-genome landscape of Medicago truncatula symbiotic genes.</title>
        <authorList>
            <person name="Pecrix Y."/>
            <person name="Gamas P."/>
            <person name="Carrere S."/>
        </authorList>
    </citation>
    <scope>NUCLEOTIDE SEQUENCE</scope>
    <source>
        <tissue evidence="1">Leaves</tissue>
    </source>
</reference>
<protein>
    <submittedName>
        <fullName evidence="1">Uncharacterized protein</fullName>
    </submittedName>
</protein>
<dbReference type="Proteomes" id="UP000265566">
    <property type="component" value="Chromosome 1"/>
</dbReference>
<dbReference type="EMBL" id="PSQE01000001">
    <property type="protein sequence ID" value="RHN80670.1"/>
    <property type="molecule type" value="Genomic_DNA"/>
</dbReference>
<evidence type="ECO:0000313" key="1">
    <source>
        <dbReference type="EMBL" id="RHN79090.1"/>
    </source>
</evidence>
<dbReference type="EMBL" id="PSQE01000001">
    <property type="protein sequence ID" value="RHN79090.1"/>
    <property type="molecule type" value="Genomic_DNA"/>
</dbReference>
<dbReference type="Gramene" id="rna2791">
    <property type="protein sequence ID" value="RHN79090.1"/>
    <property type="gene ID" value="gene2791"/>
</dbReference>
<name>A0A396JLD0_MEDTR</name>
<dbReference type="Gramene" id="rna4625">
    <property type="protein sequence ID" value="RHN80670.1"/>
    <property type="gene ID" value="gene4625"/>
</dbReference>
<gene>
    <name evidence="1" type="ORF">MtrunA17_Chr1g0173131</name>
    <name evidence="2" type="ORF">MtrunA17_Chr1g0190811</name>
</gene>
<comment type="caution">
    <text evidence="1">The sequence shown here is derived from an EMBL/GenBank/DDBJ whole genome shotgun (WGS) entry which is preliminary data.</text>
</comment>
<proteinExistence type="predicted"/>
<organism evidence="1">
    <name type="scientific">Medicago truncatula</name>
    <name type="common">Barrel medic</name>
    <name type="synonym">Medicago tribuloides</name>
    <dbReference type="NCBI Taxonomy" id="3880"/>
    <lineage>
        <taxon>Eukaryota</taxon>
        <taxon>Viridiplantae</taxon>
        <taxon>Streptophyta</taxon>
        <taxon>Embryophyta</taxon>
        <taxon>Tracheophyta</taxon>
        <taxon>Spermatophyta</taxon>
        <taxon>Magnoliopsida</taxon>
        <taxon>eudicotyledons</taxon>
        <taxon>Gunneridae</taxon>
        <taxon>Pentapetalae</taxon>
        <taxon>rosids</taxon>
        <taxon>fabids</taxon>
        <taxon>Fabales</taxon>
        <taxon>Fabaceae</taxon>
        <taxon>Papilionoideae</taxon>
        <taxon>50 kb inversion clade</taxon>
        <taxon>NPAAA clade</taxon>
        <taxon>Hologalegina</taxon>
        <taxon>IRL clade</taxon>
        <taxon>Trifolieae</taxon>
        <taxon>Medicago</taxon>
    </lineage>
</organism>
<accession>A0A396JLD0</accession>
<evidence type="ECO:0000313" key="2">
    <source>
        <dbReference type="EMBL" id="RHN80670.1"/>
    </source>
</evidence>
<dbReference type="AlphaFoldDB" id="A0A396JLD0"/>